<feature type="compositionally biased region" description="Low complexity" evidence="1">
    <location>
        <begin position="114"/>
        <end position="127"/>
    </location>
</feature>
<feature type="compositionally biased region" description="Polar residues" evidence="1">
    <location>
        <begin position="64"/>
        <end position="96"/>
    </location>
</feature>
<feature type="region of interest" description="Disordered" evidence="1">
    <location>
        <begin position="1"/>
        <end position="142"/>
    </location>
</feature>
<name>E5ARA7_MYCRK</name>
<organism evidence="2 3">
    <name type="scientific">Mycetohabitans rhizoxinica (strain DSM 19002 / CIP 109453 / HKI 454)</name>
    <name type="common">Paraburkholderia rhizoxinica</name>
    <dbReference type="NCBI Taxonomy" id="882378"/>
    <lineage>
        <taxon>Bacteria</taxon>
        <taxon>Pseudomonadati</taxon>
        <taxon>Pseudomonadota</taxon>
        <taxon>Betaproteobacteria</taxon>
        <taxon>Burkholderiales</taxon>
        <taxon>Burkholderiaceae</taxon>
        <taxon>Mycetohabitans</taxon>
    </lineage>
</organism>
<dbReference type="EMBL" id="FR687359">
    <property type="protein sequence ID" value="CBW75139.1"/>
    <property type="molecule type" value="Genomic_DNA"/>
</dbReference>
<evidence type="ECO:0000313" key="3">
    <source>
        <dbReference type="Proteomes" id="UP000007437"/>
    </source>
</evidence>
<dbReference type="AlphaFoldDB" id="E5ARA7"/>
<dbReference type="HOGENOM" id="CLU_989291_0_0_4"/>
<gene>
    <name evidence="2" type="ordered locus">RBRH_01555</name>
</gene>
<feature type="compositionally biased region" description="Polar residues" evidence="1">
    <location>
        <begin position="28"/>
        <end position="37"/>
    </location>
</feature>
<feature type="region of interest" description="Disordered" evidence="1">
    <location>
        <begin position="260"/>
        <end position="281"/>
    </location>
</feature>
<sequence>MRGKMRINDMLNSTSFPPRAHEEKQKEANVQPSNIQPNARLGTLADQDGRVTKRKKSADPTRSIIKQMSGQFALKSSSPAGAMASSNRTTESSTSGIDAMAQETPTDTSARNVGADTGTRTATTGSAEQTTKRATDSRNESTTAWLATKVAAGKAGSSDPAFSVLNLRPKQRLTRSEELINTYLQRSSNTKSAKYVTQLRHFSAWAKNGDPSREPLDDVLNLELTPKNQLVINAWRNARPNPYAREGYAAFNDFRATYGKTVDPRKEPPPRYDTMVSLDDA</sequence>
<accession>E5ARA7</accession>
<proteinExistence type="predicted"/>
<dbReference type="KEGG" id="brh:RBRH_01555"/>
<feature type="compositionally biased region" description="Basic and acidic residues" evidence="1">
    <location>
        <begin position="130"/>
        <end position="139"/>
    </location>
</feature>
<evidence type="ECO:0000313" key="2">
    <source>
        <dbReference type="EMBL" id="CBW75139.1"/>
    </source>
</evidence>
<reference evidence="2 3" key="1">
    <citation type="journal article" date="2011" name="J. Bacteriol.">
        <title>Complete genome sequence of Burkholderia rhizoxinica, an endosymbiont of Rhizopus microsporus.</title>
        <authorList>
            <person name="Lackner G."/>
            <person name="Moebius N."/>
            <person name="Partida-Martinez L."/>
            <person name="Hertweck C."/>
        </authorList>
    </citation>
    <scope>NUCLEOTIDE SEQUENCE [LARGE SCALE GENOMIC DNA]</scope>
    <source>
        <strain evidence="3">DSM 19002 / CIP 109453 / HKI 454</strain>
    </source>
</reference>
<protein>
    <submittedName>
        <fullName evidence="2">Uncharacterized protein</fullName>
    </submittedName>
</protein>
<dbReference type="Proteomes" id="UP000007437">
    <property type="component" value="Chromosome"/>
</dbReference>
<evidence type="ECO:0000256" key="1">
    <source>
        <dbReference type="SAM" id="MobiDB-lite"/>
    </source>
</evidence>